<proteinExistence type="inferred from homology"/>
<dbReference type="Proteomes" id="UP000095728">
    <property type="component" value="Unassembled WGS sequence"/>
</dbReference>
<keyword evidence="12" id="KW-1185">Reference proteome</keyword>
<keyword evidence="5 11" id="KW-0032">Aminotransferase</keyword>
<dbReference type="OrthoDB" id="691673at2759"/>
<evidence type="ECO:0000256" key="8">
    <source>
        <dbReference type="ARBA" id="ARBA00051993"/>
    </source>
</evidence>
<sequence>MTNQAKSYAHLYSDEANARKPSPLKTCIHYFNDPNIVFLGGGLPMSTYFPWQSISAVSPKAPFVNGIGAPCTSSEDSIEYTIPKNISDTKGKDVIALERCLQYGFSQGQTPFLDFVREHTKIVHQMGKYEDWDVLATTGNTGAWESTLRVFCNRGDTILAEAHSFSSSIAAAEAQGINTFPVPMDNEGIIPEKLSEILDNWTEGVPKPKLLYTIPTGQNPTGSSLSVERKVAIYELAKKHDFIIIEDEPYYFLQTGEYVPADKRAPVTKAASHKEFLDNLSTSFISLDTEGRVIRMDSFSKVLAPGTRLGWLVGAKSILNTYLKFHEMSIQAPAGFTQTLVSETLHQWGQDGYLDWLIGLRYEYTLKRDFCIDSLKKHLPLDLMCKSDPTKPVIAINPPNAGMFFIVTVEAAEHPEFETKFGKDTKKVEEHVYEQIIANGALMAPGMWFECHYDGETEKNGKSVDTQVFFRGTFAAVPLEKLDLGISRVGDALRKEFAS</sequence>
<comment type="catalytic activity">
    <reaction evidence="8">
        <text>an aromatic L-alpha-amino acid + 2-oxoglutarate = an aromatic oxo-acid + L-glutamate</text>
        <dbReference type="Rhea" id="RHEA:17533"/>
        <dbReference type="ChEBI" id="CHEBI:16810"/>
        <dbReference type="ChEBI" id="CHEBI:29985"/>
        <dbReference type="ChEBI" id="CHEBI:73309"/>
        <dbReference type="ChEBI" id="CHEBI:84824"/>
        <dbReference type="EC" id="2.6.1.57"/>
    </reaction>
</comment>
<evidence type="ECO:0000313" key="12">
    <source>
        <dbReference type="Proteomes" id="UP000095728"/>
    </source>
</evidence>
<dbReference type="AlphaFoldDB" id="A0A1E5R0R6"/>
<gene>
    <name evidence="11" type="ORF">AWRI3579_g4602</name>
</gene>
<evidence type="ECO:0000313" key="11">
    <source>
        <dbReference type="EMBL" id="OEJ80480.1"/>
    </source>
</evidence>
<evidence type="ECO:0000256" key="6">
    <source>
        <dbReference type="ARBA" id="ARBA00022679"/>
    </source>
</evidence>
<evidence type="ECO:0000259" key="10">
    <source>
        <dbReference type="Pfam" id="PF00155"/>
    </source>
</evidence>
<keyword evidence="6 11" id="KW-0808">Transferase</keyword>
<name>A0A1E5R0R6_9ASCO</name>
<accession>A0A1E5R0R6</accession>
<dbReference type="InterPro" id="IPR050859">
    <property type="entry name" value="Class-I_PLP-dep_aminotransf"/>
</dbReference>
<dbReference type="FunCoup" id="A0A1E5R0R6">
    <property type="interactions" value="276"/>
</dbReference>
<dbReference type="GO" id="GO:0009074">
    <property type="term" value="P:aromatic amino acid family catabolic process"/>
    <property type="evidence" value="ECO:0007669"/>
    <property type="project" value="TreeGrafter"/>
</dbReference>
<feature type="domain" description="Aminotransferase class I/classII large" evidence="10">
    <location>
        <begin position="131"/>
        <end position="487"/>
    </location>
</feature>
<evidence type="ECO:0000256" key="9">
    <source>
        <dbReference type="ARBA" id="ARBA00067014"/>
    </source>
</evidence>
<comment type="subcellular location">
    <subcellularLocation>
        <location evidence="2">Cytoplasm</location>
    </subcellularLocation>
</comment>
<dbReference type="GO" id="GO:0005737">
    <property type="term" value="C:cytoplasm"/>
    <property type="evidence" value="ECO:0007669"/>
    <property type="project" value="UniProtKB-SubCell"/>
</dbReference>
<dbReference type="Gene3D" id="3.40.640.10">
    <property type="entry name" value="Type I PLP-dependent aspartate aminotransferase-like (Major domain)"/>
    <property type="match status" value="1"/>
</dbReference>
<comment type="caution">
    <text evidence="11">The sequence shown here is derived from an EMBL/GenBank/DDBJ whole genome shotgun (WGS) entry which is preliminary data.</text>
</comment>
<dbReference type="GO" id="GO:0030170">
    <property type="term" value="F:pyridoxal phosphate binding"/>
    <property type="evidence" value="ECO:0007669"/>
    <property type="project" value="InterPro"/>
</dbReference>
<dbReference type="GO" id="GO:0047536">
    <property type="term" value="F:2-aminoadipate transaminase activity"/>
    <property type="evidence" value="ECO:0007669"/>
    <property type="project" value="TreeGrafter"/>
</dbReference>
<dbReference type="InterPro" id="IPR004839">
    <property type="entry name" value="Aminotransferase_I/II_large"/>
</dbReference>
<dbReference type="InterPro" id="IPR015421">
    <property type="entry name" value="PyrdxlP-dep_Trfase_major"/>
</dbReference>
<evidence type="ECO:0000256" key="3">
    <source>
        <dbReference type="ARBA" id="ARBA00007441"/>
    </source>
</evidence>
<dbReference type="STRING" id="56408.A0A1E5R0R6"/>
<dbReference type="SUPFAM" id="SSF53383">
    <property type="entry name" value="PLP-dependent transferases"/>
    <property type="match status" value="1"/>
</dbReference>
<organism evidence="11 12">
    <name type="scientific">Hanseniaspora osmophila</name>
    <dbReference type="NCBI Taxonomy" id="56408"/>
    <lineage>
        <taxon>Eukaryota</taxon>
        <taxon>Fungi</taxon>
        <taxon>Dikarya</taxon>
        <taxon>Ascomycota</taxon>
        <taxon>Saccharomycotina</taxon>
        <taxon>Saccharomycetes</taxon>
        <taxon>Saccharomycodales</taxon>
        <taxon>Saccharomycodaceae</taxon>
        <taxon>Hanseniaspora</taxon>
    </lineage>
</organism>
<dbReference type="FunFam" id="3.40.640.10:FF:000074">
    <property type="entry name" value="Aromatic amino acid aminotransferase"/>
    <property type="match status" value="1"/>
</dbReference>
<comment type="cofactor">
    <cofactor evidence="1">
        <name>pyridoxal 5'-phosphate</name>
        <dbReference type="ChEBI" id="CHEBI:597326"/>
    </cofactor>
</comment>
<dbReference type="InParanoid" id="A0A1E5R0R6"/>
<evidence type="ECO:0000256" key="5">
    <source>
        <dbReference type="ARBA" id="ARBA00022576"/>
    </source>
</evidence>
<dbReference type="PANTHER" id="PTHR42790">
    <property type="entry name" value="AMINOTRANSFERASE"/>
    <property type="match status" value="1"/>
</dbReference>
<evidence type="ECO:0000256" key="1">
    <source>
        <dbReference type="ARBA" id="ARBA00001933"/>
    </source>
</evidence>
<dbReference type="GO" id="GO:0019878">
    <property type="term" value="P:lysine biosynthetic process via aminoadipic acid"/>
    <property type="evidence" value="ECO:0007669"/>
    <property type="project" value="TreeGrafter"/>
</dbReference>
<evidence type="ECO:0000256" key="4">
    <source>
        <dbReference type="ARBA" id="ARBA00022490"/>
    </source>
</evidence>
<dbReference type="Pfam" id="PF00155">
    <property type="entry name" value="Aminotran_1_2"/>
    <property type="match status" value="1"/>
</dbReference>
<dbReference type="EMBL" id="LPNM01000012">
    <property type="protein sequence ID" value="OEJ80480.1"/>
    <property type="molecule type" value="Genomic_DNA"/>
</dbReference>
<dbReference type="CDD" id="cd00609">
    <property type="entry name" value="AAT_like"/>
    <property type="match status" value="1"/>
</dbReference>
<dbReference type="GO" id="GO:0008793">
    <property type="term" value="F:aromatic-amino-acid transaminase activity"/>
    <property type="evidence" value="ECO:0007669"/>
    <property type="project" value="TreeGrafter"/>
</dbReference>
<keyword evidence="4" id="KW-0963">Cytoplasm</keyword>
<dbReference type="InterPro" id="IPR015424">
    <property type="entry name" value="PyrdxlP-dep_Trfase"/>
</dbReference>
<comment type="similarity">
    <text evidence="3">Belongs to the class-I pyridoxal-phosphate-dependent aminotransferase family.</text>
</comment>
<protein>
    <recommendedName>
        <fullName evidence="9">aromatic-amino-acid transaminase</fullName>
        <ecNumber evidence="9">2.6.1.57</ecNumber>
    </recommendedName>
</protein>
<dbReference type="PANTHER" id="PTHR42790:SF21">
    <property type="entry name" value="AROMATIC_AMINOADIPATE AMINOTRANSFERASE 1"/>
    <property type="match status" value="1"/>
</dbReference>
<keyword evidence="7" id="KW-0663">Pyridoxal phosphate</keyword>
<evidence type="ECO:0000256" key="7">
    <source>
        <dbReference type="ARBA" id="ARBA00022898"/>
    </source>
</evidence>
<dbReference type="GO" id="GO:0006571">
    <property type="term" value="P:tyrosine biosynthetic process"/>
    <property type="evidence" value="ECO:0007669"/>
    <property type="project" value="TreeGrafter"/>
</dbReference>
<dbReference type="EC" id="2.6.1.57" evidence="9"/>
<reference evidence="12" key="1">
    <citation type="journal article" date="2016" name="Genome Announc.">
        <title>Genome sequences of three species of Hanseniaspora isolated from spontaneous wine fermentations.</title>
        <authorList>
            <person name="Sternes P.R."/>
            <person name="Lee D."/>
            <person name="Kutyna D.R."/>
            <person name="Borneman A.R."/>
        </authorList>
    </citation>
    <scope>NUCLEOTIDE SEQUENCE [LARGE SCALE GENOMIC DNA]</scope>
    <source>
        <strain evidence="12">AWRI3579</strain>
    </source>
</reference>
<evidence type="ECO:0000256" key="2">
    <source>
        <dbReference type="ARBA" id="ARBA00004496"/>
    </source>
</evidence>